<name>A0A165KTX5_EXIGL</name>
<dbReference type="Gene3D" id="2.60.110.10">
    <property type="entry name" value="Thaumatin"/>
    <property type="match status" value="1"/>
</dbReference>
<feature type="signal peptide" evidence="1">
    <location>
        <begin position="1"/>
        <end position="18"/>
    </location>
</feature>
<sequence>MSRTALIPLFVAATAVMAQQPARSIKFKNSCPKDVWVVGTSGATGNCADGCQEGSTCNAANGLCFFDVPMASNGNWRVPVGGENTVTFPAWNNDNGAAWSGNFNACMQGTICAANGLIADEALCDSQGCASFHVGSMAEITMAKKGIDFYDVSNIGGLAVPMSFGPEVENPNPADPYFCATLGALKSTTGLGDSTWQFPDAPTKYHWVIPGDNPQACSSDADCGGATCGLALNTQDQVTFTQVCGTLAGYWTQNASHRSARPT</sequence>
<dbReference type="EMBL" id="KV425937">
    <property type="protein sequence ID" value="KZV96878.1"/>
    <property type="molecule type" value="Genomic_DNA"/>
</dbReference>
<dbReference type="OrthoDB" id="430315at2759"/>
<dbReference type="InParanoid" id="A0A165KTX5"/>
<evidence type="ECO:0000256" key="1">
    <source>
        <dbReference type="SAM" id="SignalP"/>
    </source>
</evidence>
<feature type="chain" id="PRO_5007861132" description="Osmotin, thaumatin-like protein" evidence="1">
    <location>
        <begin position="19"/>
        <end position="263"/>
    </location>
</feature>
<dbReference type="SUPFAM" id="SSF49870">
    <property type="entry name" value="Osmotin, thaumatin-like protein"/>
    <property type="match status" value="1"/>
</dbReference>
<evidence type="ECO:0000313" key="3">
    <source>
        <dbReference type="Proteomes" id="UP000077266"/>
    </source>
</evidence>
<evidence type="ECO:0000313" key="2">
    <source>
        <dbReference type="EMBL" id="KZV96878.1"/>
    </source>
</evidence>
<keyword evidence="1" id="KW-0732">Signal</keyword>
<proteinExistence type="predicted"/>
<keyword evidence="3" id="KW-1185">Reference proteome</keyword>
<dbReference type="Proteomes" id="UP000077266">
    <property type="component" value="Unassembled WGS sequence"/>
</dbReference>
<dbReference type="AlphaFoldDB" id="A0A165KTX5"/>
<reference evidence="2 3" key="1">
    <citation type="journal article" date="2016" name="Mol. Biol. Evol.">
        <title>Comparative Genomics of Early-Diverging Mushroom-Forming Fungi Provides Insights into the Origins of Lignocellulose Decay Capabilities.</title>
        <authorList>
            <person name="Nagy L.G."/>
            <person name="Riley R."/>
            <person name="Tritt A."/>
            <person name="Adam C."/>
            <person name="Daum C."/>
            <person name="Floudas D."/>
            <person name="Sun H."/>
            <person name="Yadav J.S."/>
            <person name="Pangilinan J."/>
            <person name="Larsson K.H."/>
            <person name="Matsuura K."/>
            <person name="Barry K."/>
            <person name="Labutti K."/>
            <person name="Kuo R."/>
            <person name="Ohm R.A."/>
            <person name="Bhattacharya S.S."/>
            <person name="Shirouzu T."/>
            <person name="Yoshinaga Y."/>
            <person name="Martin F.M."/>
            <person name="Grigoriev I.V."/>
            <person name="Hibbett D.S."/>
        </authorList>
    </citation>
    <scope>NUCLEOTIDE SEQUENCE [LARGE SCALE GENOMIC DNA]</scope>
    <source>
        <strain evidence="2 3">HHB12029</strain>
    </source>
</reference>
<evidence type="ECO:0008006" key="4">
    <source>
        <dbReference type="Google" id="ProtNLM"/>
    </source>
</evidence>
<protein>
    <recommendedName>
        <fullName evidence="4">Osmotin, thaumatin-like protein</fullName>
    </recommendedName>
</protein>
<accession>A0A165KTX5</accession>
<gene>
    <name evidence="2" type="ORF">EXIGLDRAFT_400286</name>
</gene>
<organism evidence="2 3">
    <name type="scientific">Exidia glandulosa HHB12029</name>
    <dbReference type="NCBI Taxonomy" id="1314781"/>
    <lineage>
        <taxon>Eukaryota</taxon>
        <taxon>Fungi</taxon>
        <taxon>Dikarya</taxon>
        <taxon>Basidiomycota</taxon>
        <taxon>Agaricomycotina</taxon>
        <taxon>Agaricomycetes</taxon>
        <taxon>Auriculariales</taxon>
        <taxon>Exidiaceae</taxon>
        <taxon>Exidia</taxon>
    </lineage>
</organism>
<dbReference type="InterPro" id="IPR037176">
    <property type="entry name" value="Osmotin/thaumatin-like_sf"/>
</dbReference>